<dbReference type="InterPro" id="IPR014284">
    <property type="entry name" value="RNA_pol_sigma-70_dom"/>
</dbReference>
<evidence type="ECO:0000256" key="2">
    <source>
        <dbReference type="ARBA" id="ARBA00023015"/>
    </source>
</evidence>
<evidence type="ECO:0000313" key="9">
    <source>
        <dbReference type="EMBL" id="GIH42515.1"/>
    </source>
</evidence>
<dbReference type="InterPro" id="IPR013325">
    <property type="entry name" value="RNA_pol_sigma_r2"/>
</dbReference>
<evidence type="ECO:0000256" key="3">
    <source>
        <dbReference type="ARBA" id="ARBA00023082"/>
    </source>
</evidence>
<evidence type="ECO:0000256" key="4">
    <source>
        <dbReference type="ARBA" id="ARBA00023163"/>
    </source>
</evidence>
<dbReference type="Proteomes" id="UP000603904">
    <property type="component" value="Unassembled WGS sequence"/>
</dbReference>
<feature type="compositionally biased region" description="Gly residues" evidence="5">
    <location>
        <begin position="23"/>
        <end position="34"/>
    </location>
</feature>
<name>A0ABQ4G672_9ACTN</name>
<dbReference type="InterPro" id="IPR007627">
    <property type="entry name" value="RNA_pol_sigma70_r2"/>
</dbReference>
<dbReference type="Pfam" id="PF08281">
    <property type="entry name" value="Sigma70_r4_2"/>
    <property type="match status" value="1"/>
</dbReference>
<dbReference type="Pfam" id="PF04542">
    <property type="entry name" value="Sigma70_r2"/>
    <property type="match status" value="1"/>
</dbReference>
<dbReference type="InterPro" id="IPR046531">
    <property type="entry name" value="DUF6596"/>
</dbReference>
<keyword evidence="10" id="KW-1185">Reference proteome</keyword>
<sequence length="455" mass="48649">MDQSTESTGRGRRDTPPAPRGAARGGEAGLDGTGGQVEAAVGAAFREEWGQVVATLIRVTGDWDLAEECAQDAFALALERWGRDGVPRRPGAWLTTTARNRAIDRLRRDAVGAAKLREVALMDRADDPIPLPTQGEDAGSPENDGVGDDRLRLIFTCCHPALPFEARIALTLRTLAGLTTAEIARAFLVPEPTMAQRIVRAKRKIRNAGIPYRVPPAHLLPDRMAAVLAVLYLLFNEGYSASGGADLVRRGLCAEAVRLARVLAGLMPDEPEATGLLALMLLHDARRESRVDAAGDLVLLEDQDRSRWDRVAIDEGLALLEGALRRGRPGPYQLQAAIAACHVAAPDAASTDWPQIAALYGRLAGLVPSAVVELNRAVAVGMAEGPAAGLALVERLARSGGLDGYHLLPATRADLLRRLDRPAEAAAAYRDALALAPTETERRYLARRLAEVSSS</sequence>
<dbReference type="Gene3D" id="1.10.1740.10">
    <property type="match status" value="1"/>
</dbReference>
<organism evidence="9 10">
    <name type="scientific">Microbispora corallina</name>
    <dbReference type="NCBI Taxonomy" id="83302"/>
    <lineage>
        <taxon>Bacteria</taxon>
        <taxon>Bacillati</taxon>
        <taxon>Actinomycetota</taxon>
        <taxon>Actinomycetes</taxon>
        <taxon>Streptosporangiales</taxon>
        <taxon>Streptosporangiaceae</taxon>
        <taxon>Microbispora</taxon>
    </lineage>
</organism>
<feature type="domain" description="DUF6596" evidence="8">
    <location>
        <begin position="223"/>
        <end position="323"/>
    </location>
</feature>
<dbReference type="InterPro" id="IPR036388">
    <property type="entry name" value="WH-like_DNA-bd_sf"/>
</dbReference>
<dbReference type="NCBIfam" id="TIGR02937">
    <property type="entry name" value="sigma70-ECF"/>
    <property type="match status" value="1"/>
</dbReference>
<feature type="region of interest" description="Disordered" evidence="5">
    <location>
        <begin position="1"/>
        <end position="34"/>
    </location>
</feature>
<dbReference type="PANTHER" id="PTHR47756">
    <property type="entry name" value="BLL6612 PROTEIN-RELATED"/>
    <property type="match status" value="1"/>
</dbReference>
<feature type="domain" description="RNA polymerase sigma factor 70 region 4 type 2" evidence="7">
    <location>
        <begin position="154"/>
        <end position="205"/>
    </location>
</feature>
<evidence type="ECO:0000259" key="8">
    <source>
        <dbReference type="Pfam" id="PF20239"/>
    </source>
</evidence>
<dbReference type="EMBL" id="BOOC01000031">
    <property type="protein sequence ID" value="GIH42515.1"/>
    <property type="molecule type" value="Genomic_DNA"/>
</dbReference>
<comment type="caution">
    <text evidence="9">The sequence shown here is derived from an EMBL/GenBank/DDBJ whole genome shotgun (WGS) entry which is preliminary data.</text>
</comment>
<dbReference type="SUPFAM" id="SSF88659">
    <property type="entry name" value="Sigma3 and sigma4 domains of RNA polymerase sigma factors"/>
    <property type="match status" value="1"/>
</dbReference>
<gene>
    <name evidence="9" type="primary">rpoE_16</name>
    <name evidence="9" type="ORF">Mco01_55150</name>
</gene>
<keyword evidence="4" id="KW-0804">Transcription</keyword>
<evidence type="ECO:0000256" key="5">
    <source>
        <dbReference type="SAM" id="MobiDB-lite"/>
    </source>
</evidence>
<evidence type="ECO:0000259" key="6">
    <source>
        <dbReference type="Pfam" id="PF04542"/>
    </source>
</evidence>
<reference evidence="9 10" key="1">
    <citation type="submission" date="2021-01" db="EMBL/GenBank/DDBJ databases">
        <title>Whole genome shotgun sequence of Microbispora corallina NBRC 16416.</title>
        <authorList>
            <person name="Komaki H."/>
            <person name="Tamura T."/>
        </authorList>
    </citation>
    <scope>NUCLEOTIDE SEQUENCE [LARGE SCALE GENOMIC DNA]</scope>
    <source>
        <strain evidence="9 10">NBRC 16416</strain>
    </source>
</reference>
<evidence type="ECO:0000259" key="7">
    <source>
        <dbReference type="Pfam" id="PF08281"/>
    </source>
</evidence>
<evidence type="ECO:0000256" key="1">
    <source>
        <dbReference type="ARBA" id="ARBA00010641"/>
    </source>
</evidence>
<dbReference type="PANTHER" id="PTHR47756:SF2">
    <property type="entry name" value="BLL6612 PROTEIN"/>
    <property type="match status" value="1"/>
</dbReference>
<proteinExistence type="inferred from homology"/>
<comment type="similarity">
    <text evidence="1">Belongs to the sigma-70 factor family. ECF subfamily.</text>
</comment>
<dbReference type="Pfam" id="PF20239">
    <property type="entry name" value="DUF6596"/>
    <property type="match status" value="1"/>
</dbReference>
<dbReference type="Gene3D" id="1.10.10.10">
    <property type="entry name" value="Winged helix-like DNA-binding domain superfamily/Winged helix DNA-binding domain"/>
    <property type="match status" value="1"/>
</dbReference>
<dbReference type="SUPFAM" id="SSF88946">
    <property type="entry name" value="Sigma2 domain of RNA polymerase sigma factors"/>
    <property type="match status" value="1"/>
</dbReference>
<keyword evidence="3" id="KW-0731">Sigma factor</keyword>
<accession>A0ABQ4G672</accession>
<keyword evidence="2" id="KW-0805">Transcription regulation</keyword>
<feature type="domain" description="RNA polymerase sigma-70 region 2" evidence="6">
    <location>
        <begin position="51"/>
        <end position="109"/>
    </location>
</feature>
<protein>
    <submittedName>
        <fullName evidence="9">RNA polymerase subunit sigma-24</fullName>
    </submittedName>
</protein>
<evidence type="ECO:0000313" key="10">
    <source>
        <dbReference type="Proteomes" id="UP000603904"/>
    </source>
</evidence>
<dbReference type="InterPro" id="IPR013324">
    <property type="entry name" value="RNA_pol_sigma_r3/r4-like"/>
</dbReference>
<dbReference type="InterPro" id="IPR013249">
    <property type="entry name" value="RNA_pol_sigma70_r4_t2"/>
</dbReference>